<dbReference type="InterPro" id="IPR027032">
    <property type="entry name" value="Twinkle-like"/>
</dbReference>
<dbReference type="Pfam" id="PF03796">
    <property type="entry name" value="DnaB_C"/>
    <property type="match status" value="1"/>
</dbReference>
<reference evidence="2" key="1">
    <citation type="journal article" date="2015" name="Nature">
        <title>Complex archaea that bridge the gap between prokaryotes and eukaryotes.</title>
        <authorList>
            <person name="Spang A."/>
            <person name="Saw J.H."/>
            <person name="Jorgensen S.L."/>
            <person name="Zaremba-Niedzwiedzka K."/>
            <person name="Martijn J."/>
            <person name="Lind A.E."/>
            <person name="van Eijk R."/>
            <person name="Schleper C."/>
            <person name="Guy L."/>
            <person name="Ettema T.J."/>
        </authorList>
    </citation>
    <scope>NUCLEOTIDE SEQUENCE</scope>
</reference>
<protein>
    <recommendedName>
        <fullName evidence="1">SF4 helicase domain-containing protein</fullName>
    </recommendedName>
</protein>
<feature type="domain" description="SF4 helicase" evidence="1">
    <location>
        <begin position="38"/>
        <end position="279"/>
    </location>
</feature>
<evidence type="ECO:0000313" key="2">
    <source>
        <dbReference type="EMBL" id="KKL25910.1"/>
    </source>
</evidence>
<proteinExistence type="predicted"/>
<organism evidence="2">
    <name type="scientific">marine sediment metagenome</name>
    <dbReference type="NCBI Taxonomy" id="412755"/>
    <lineage>
        <taxon>unclassified sequences</taxon>
        <taxon>metagenomes</taxon>
        <taxon>ecological metagenomes</taxon>
    </lineage>
</organism>
<dbReference type="InterPro" id="IPR007694">
    <property type="entry name" value="DNA_helicase_DnaB-like_C"/>
</dbReference>
<evidence type="ECO:0000259" key="1">
    <source>
        <dbReference type="PROSITE" id="PS51199"/>
    </source>
</evidence>
<comment type="caution">
    <text evidence="2">The sequence shown here is derived from an EMBL/GenBank/DDBJ whole genome shotgun (WGS) entry which is preliminary data.</text>
</comment>
<dbReference type="SUPFAM" id="SSF52540">
    <property type="entry name" value="P-loop containing nucleoside triphosphate hydrolases"/>
    <property type="match status" value="1"/>
</dbReference>
<gene>
    <name evidence="2" type="ORF">LCGC14_2400570</name>
</gene>
<dbReference type="AlphaFoldDB" id="A0A0F9BVF2"/>
<dbReference type="PROSITE" id="PS51199">
    <property type="entry name" value="SF4_HELICASE"/>
    <property type="match status" value="1"/>
</dbReference>
<dbReference type="GO" id="GO:0005524">
    <property type="term" value="F:ATP binding"/>
    <property type="evidence" value="ECO:0007669"/>
    <property type="project" value="InterPro"/>
</dbReference>
<dbReference type="InterPro" id="IPR027417">
    <property type="entry name" value="P-loop_NTPase"/>
</dbReference>
<dbReference type="GO" id="GO:0006260">
    <property type="term" value="P:DNA replication"/>
    <property type="evidence" value="ECO:0007669"/>
    <property type="project" value="InterPro"/>
</dbReference>
<dbReference type="GO" id="GO:0043139">
    <property type="term" value="F:5'-3' DNA helicase activity"/>
    <property type="evidence" value="ECO:0007669"/>
    <property type="project" value="InterPro"/>
</dbReference>
<dbReference type="PANTHER" id="PTHR12873">
    <property type="entry name" value="T7-LIKE MITOCHONDRIAL DNA HELICASE"/>
    <property type="match status" value="1"/>
</dbReference>
<dbReference type="GO" id="GO:0003697">
    <property type="term" value="F:single-stranded DNA binding"/>
    <property type="evidence" value="ECO:0007669"/>
    <property type="project" value="InterPro"/>
</dbReference>
<name>A0A0F9BVF2_9ZZZZ</name>
<dbReference type="Gene3D" id="3.40.50.300">
    <property type="entry name" value="P-loop containing nucleotide triphosphate hydrolases"/>
    <property type="match status" value="2"/>
</dbReference>
<dbReference type="EMBL" id="LAZR01036037">
    <property type="protein sequence ID" value="KKL25910.1"/>
    <property type="molecule type" value="Genomic_DNA"/>
</dbReference>
<sequence length="280" mass="32293">MKESGKESFKHKLVKFRNYRGEDQILTYAEIEDEISQHKDMYKVMLTYFPGLDHVDSMNGVEPGELVVVSGPRKSGKTLLSQTLTHNFWRQGIHSVWFSYELTYRQFGYAFQKVETPVTLLPAKLKAYALEWVEDRIAEAVAKHGIQIVFIDHLHFLFDIAQTRKPDIEIGQVMRFLKRIAVDGNVAIFLMCHFKKGDQGKEPDDTNFRDSSFIAQESDTGLVLWRPRKTKTTAPNEAILKVCYSRRTGVMDKKIPLIKDFLTGMLVEKPKGEDEKEQSQ</sequence>
<dbReference type="PANTHER" id="PTHR12873:SF0">
    <property type="entry name" value="TWINKLE MTDNA HELICASE"/>
    <property type="match status" value="1"/>
</dbReference>
<accession>A0A0F9BVF2</accession>